<dbReference type="Pfam" id="PF20129">
    <property type="entry name" value="DUF6519"/>
    <property type="match status" value="3"/>
</dbReference>
<accession>A0ABU8VAS7</accession>
<comment type="caution">
    <text evidence="2">The sequence shown here is derived from an EMBL/GenBank/DDBJ whole genome shotgun (WGS) entry which is preliminary data.</text>
</comment>
<keyword evidence="3" id="KW-1185">Reference proteome</keyword>
<evidence type="ECO:0000256" key="1">
    <source>
        <dbReference type="SAM" id="MobiDB-lite"/>
    </source>
</evidence>
<proteinExistence type="predicted"/>
<feature type="region of interest" description="Disordered" evidence="1">
    <location>
        <begin position="954"/>
        <end position="980"/>
    </location>
</feature>
<evidence type="ECO:0000313" key="3">
    <source>
        <dbReference type="Proteomes" id="UP001365846"/>
    </source>
</evidence>
<dbReference type="InterPro" id="IPR045392">
    <property type="entry name" value="DUF6519"/>
</dbReference>
<protein>
    <submittedName>
        <fullName evidence="2">DUF6519 domain-containing protein</fullName>
    </submittedName>
</protein>
<reference evidence="2 3" key="1">
    <citation type="submission" date="2024-03" db="EMBL/GenBank/DDBJ databases">
        <title>Novel species of the genus Variovorax.</title>
        <authorList>
            <person name="Liu Q."/>
            <person name="Xin Y.-H."/>
        </authorList>
    </citation>
    <scope>NUCLEOTIDE SEQUENCE [LARGE SCALE GENOMIC DNA]</scope>
    <source>
        <strain evidence="2 3">KACC 18899</strain>
    </source>
</reference>
<name>A0ABU8VAS7_9BURK</name>
<organism evidence="2 3">
    <name type="scientific">Variovorax ureilyticus</name>
    <dbReference type="NCBI Taxonomy" id="1836198"/>
    <lineage>
        <taxon>Bacteria</taxon>
        <taxon>Pseudomonadati</taxon>
        <taxon>Pseudomonadota</taxon>
        <taxon>Betaproteobacteria</taxon>
        <taxon>Burkholderiales</taxon>
        <taxon>Comamonadaceae</taxon>
        <taxon>Variovorax</taxon>
    </lineage>
</organism>
<evidence type="ECO:0000313" key="2">
    <source>
        <dbReference type="EMBL" id="MEJ8810764.1"/>
    </source>
</evidence>
<gene>
    <name evidence="2" type="ORF">WKW77_06770</name>
</gene>
<dbReference type="RefSeq" id="WP_340356074.1">
    <property type="nucleotide sequence ID" value="NZ_JBBKZU010000002.1"/>
</dbReference>
<dbReference type="Proteomes" id="UP001365846">
    <property type="component" value="Unassembled WGS sequence"/>
</dbReference>
<dbReference type="EMBL" id="JBBKZU010000002">
    <property type="protein sequence ID" value="MEJ8810764.1"/>
    <property type="molecule type" value="Genomic_DNA"/>
</dbReference>
<sequence length="980" mass="100885">MKADFSRNTFDPRKHYSAVLQQQGRVQVDADWNEQQLIHAHRSERVGIDVIGPSGAPQANPGFGLGFTADGSDLTITSGRYYVDGIPCEIEPGESLVFSSTGDNKAQVALPRPDLADFRAGQWVLVNVTADASQMLRITAVATSDGSVTLTLGAGITRPPTPATGAFNGVLRRIATYLTQADFPGADFATAAAGANPSVLSLPKGLYVAYLDVWHRVVGALDDPAIRESALGGPDTAVRTKTICQLKLLVVTPPATDAPACGTAFPEWDALTAVGSGALSARSAPSLGQTGPCLIPPGGGFRGLDNQLYRVEIHGAGTDGNATFKWSRDNGSVVTHIRSFNGSTLTVDSTGPDDALGLANGQWVEILGDADELHGRPGQLIQIATVQPATGAVTFAASPTPIDPSLNPKMRRWDGGGATVVPAGGGGWLELEQGVQVQFTPGQYATGDYWLIPARSGATAGVEWNHAVPQPPGGVVHHFARIGLLRWSGAVAGSLITDCRRNFAPLTHVPPALHITGISWQNDDVLSLSQFVAGLSISMDGAPIGQYSINLDPGTGTPVPTSVALMTASDNSMVVTVDIPTPVPNQPANAQPPLTMPVPVVLTGSPISWQPKTNTLLWVPSPAAQSVVNALSGGQARVRVRMKGNFIWGDLGQERLYLDGEVRGQPGLSASRTNSLRTDLSFPSGCGRRHSDFESWFTLQLAATPVSLRSFGLNATVLLGDGAVTGQVVLASVAQSPVTVTLAASSAPSIPVVLNGGNPLTIPAGQTSASFPITVSAPASSSVVNVTASVPAIPNSQLTTSLTTNFTVVVLAVAVSPPTALLLTGTSQQFTASVSSSGVAIPGGVDTGVTWSCNGGSISASGNYVAPGAAGVFNVVATSIADPRRTAQATVTVRVKGKDKDKDKEASADKAVRIDKVALAEKVRDVVLSPAVAAPVVAGPAVLTSPTILQRSFIAPAQRPDVGPPVAPAAPGDPGKSDGG</sequence>